<dbReference type="FunFam" id="3.40.1170.10:FF:000010">
    <property type="entry name" value="DNA mismatch repair protein Msh1"/>
    <property type="match status" value="1"/>
</dbReference>
<dbReference type="InterPro" id="IPR045076">
    <property type="entry name" value="MutS"/>
</dbReference>
<dbReference type="SUPFAM" id="SSF53150">
    <property type="entry name" value="DNA repair protein MutS, domain II"/>
    <property type="match status" value="1"/>
</dbReference>
<evidence type="ECO:0000256" key="5">
    <source>
        <dbReference type="ARBA" id="ARBA00023125"/>
    </source>
</evidence>
<keyword evidence="2" id="KW-0547">Nucleotide-binding</keyword>
<proteinExistence type="inferred from homology"/>
<dbReference type="PANTHER" id="PTHR11361:SF34">
    <property type="entry name" value="DNA MISMATCH REPAIR PROTEIN MSH1, MITOCHONDRIAL"/>
    <property type="match status" value="1"/>
</dbReference>
<evidence type="ECO:0000256" key="3">
    <source>
        <dbReference type="ARBA" id="ARBA00022763"/>
    </source>
</evidence>
<dbReference type="GO" id="GO:0005634">
    <property type="term" value="C:nucleus"/>
    <property type="evidence" value="ECO:0007669"/>
    <property type="project" value="TreeGrafter"/>
</dbReference>
<dbReference type="GO" id="GO:0140664">
    <property type="term" value="F:ATP-dependent DNA damage sensor activity"/>
    <property type="evidence" value="ECO:0007669"/>
    <property type="project" value="InterPro"/>
</dbReference>
<name>A0A1L7WCT8_9HELO</name>
<dbReference type="InterPro" id="IPR000432">
    <property type="entry name" value="DNA_mismatch_repair_MutS_C"/>
</dbReference>
<evidence type="ECO:0000256" key="4">
    <source>
        <dbReference type="ARBA" id="ARBA00022840"/>
    </source>
</evidence>
<evidence type="ECO:0000259" key="8">
    <source>
        <dbReference type="PROSITE" id="PS00486"/>
    </source>
</evidence>
<dbReference type="Pfam" id="PF05192">
    <property type="entry name" value="MutS_III"/>
    <property type="match status" value="1"/>
</dbReference>
<dbReference type="Gene3D" id="1.10.1420.10">
    <property type="match status" value="2"/>
</dbReference>
<dbReference type="STRING" id="576137.A0A1L7WCT8"/>
<dbReference type="GO" id="GO:0043504">
    <property type="term" value="P:mitochondrial DNA repair"/>
    <property type="evidence" value="ECO:0007669"/>
    <property type="project" value="TreeGrafter"/>
</dbReference>
<dbReference type="GO" id="GO:0006298">
    <property type="term" value="P:mismatch repair"/>
    <property type="evidence" value="ECO:0007669"/>
    <property type="project" value="InterPro"/>
</dbReference>
<dbReference type="PIRSF" id="PIRSF037677">
    <property type="entry name" value="DNA_mis_repair_Msh6"/>
    <property type="match status" value="1"/>
</dbReference>
<dbReference type="EMBL" id="FJOG01000001">
    <property type="protein sequence ID" value="CZR50586.1"/>
    <property type="molecule type" value="Genomic_DNA"/>
</dbReference>
<dbReference type="Gene3D" id="3.30.420.110">
    <property type="entry name" value="MutS, connector domain"/>
    <property type="match status" value="1"/>
</dbReference>
<dbReference type="InterPro" id="IPR007696">
    <property type="entry name" value="DNA_mismatch_repair_MutS_core"/>
</dbReference>
<dbReference type="GO" id="GO:0005524">
    <property type="term" value="F:ATP binding"/>
    <property type="evidence" value="ECO:0007669"/>
    <property type="project" value="UniProtKB-KW"/>
</dbReference>
<dbReference type="GO" id="GO:0030983">
    <property type="term" value="F:mismatched DNA binding"/>
    <property type="evidence" value="ECO:0007669"/>
    <property type="project" value="InterPro"/>
</dbReference>
<dbReference type="SMART" id="SM00533">
    <property type="entry name" value="MUTSd"/>
    <property type="match status" value="1"/>
</dbReference>
<dbReference type="SMART" id="SM00534">
    <property type="entry name" value="MUTSac"/>
    <property type="match status" value="1"/>
</dbReference>
<keyword evidence="10" id="KW-1185">Reference proteome</keyword>
<dbReference type="OrthoDB" id="2534523at2759"/>
<organism evidence="9 10">
    <name type="scientific">Phialocephala subalpina</name>
    <dbReference type="NCBI Taxonomy" id="576137"/>
    <lineage>
        <taxon>Eukaryota</taxon>
        <taxon>Fungi</taxon>
        <taxon>Dikarya</taxon>
        <taxon>Ascomycota</taxon>
        <taxon>Pezizomycotina</taxon>
        <taxon>Leotiomycetes</taxon>
        <taxon>Helotiales</taxon>
        <taxon>Mollisiaceae</taxon>
        <taxon>Phialocephala</taxon>
        <taxon>Phialocephala fortinii species complex</taxon>
    </lineage>
</organism>
<feature type="domain" description="DNA mismatch repair proteins mutS family" evidence="8">
    <location>
        <begin position="867"/>
        <end position="883"/>
    </location>
</feature>
<accession>A0A1L7WCT8</accession>
<dbReference type="PANTHER" id="PTHR11361">
    <property type="entry name" value="DNA MISMATCH REPAIR PROTEIN MUTS FAMILY MEMBER"/>
    <property type="match status" value="1"/>
</dbReference>
<feature type="compositionally biased region" description="Polar residues" evidence="7">
    <location>
        <begin position="87"/>
        <end position="102"/>
    </location>
</feature>
<keyword evidence="5" id="KW-0238">DNA-binding</keyword>
<dbReference type="InterPro" id="IPR027417">
    <property type="entry name" value="P-loop_NTPase"/>
</dbReference>
<evidence type="ECO:0000313" key="10">
    <source>
        <dbReference type="Proteomes" id="UP000184330"/>
    </source>
</evidence>
<dbReference type="AlphaFoldDB" id="A0A1L7WCT8"/>
<reference evidence="9 10" key="1">
    <citation type="submission" date="2016-03" db="EMBL/GenBank/DDBJ databases">
        <authorList>
            <person name="Ploux O."/>
        </authorList>
    </citation>
    <scope>NUCLEOTIDE SEQUENCE [LARGE SCALE GENOMIC DNA]</scope>
    <source>
        <strain evidence="9 10">UAMH 11012</strain>
    </source>
</reference>
<dbReference type="FunFam" id="3.40.50.300:FF:001238">
    <property type="entry name" value="DNA mismatch repair protein"/>
    <property type="match status" value="1"/>
</dbReference>
<evidence type="ECO:0000256" key="6">
    <source>
        <dbReference type="ARBA" id="ARBA00023204"/>
    </source>
</evidence>
<dbReference type="SUPFAM" id="SSF55271">
    <property type="entry name" value="DNA repair protein MutS, domain I"/>
    <property type="match status" value="1"/>
</dbReference>
<keyword evidence="4" id="KW-0067">ATP-binding</keyword>
<dbReference type="SUPFAM" id="SSF52540">
    <property type="entry name" value="P-loop containing nucleoside triphosphate hydrolases"/>
    <property type="match status" value="1"/>
</dbReference>
<dbReference type="PROSITE" id="PS00486">
    <property type="entry name" value="DNA_MISMATCH_REPAIR_2"/>
    <property type="match status" value="1"/>
</dbReference>
<dbReference type="SUPFAM" id="SSF48334">
    <property type="entry name" value="DNA repair protein MutS, domain III"/>
    <property type="match status" value="1"/>
</dbReference>
<dbReference type="InterPro" id="IPR016151">
    <property type="entry name" value="DNA_mismatch_repair_MutS_N"/>
</dbReference>
<sequence>MLVSSRHLRVVVSRSSVSDCCIRCLHLSSRPRPRLRHAPTRQVWRVPNKGKTTSASLNPKGLPQTSAPLEPLKENEEKPKKKRGRKSQASLNLEDPPQSSSPLAPLKLEHESPSYPTVIQQARNNMHKFENCVLLTRVGGFYEMYFEHAQQYGPQLNLKVADKPISGDRFVPMAGFPFFQLDRYLKILVQDFNRYVAIAEEFPNDASGQAKSGGLMHDRRVARVVTPGTLIDENFMDPFSNNYVLAIHTQESKDQHSRESIGLAWLDLSTGHFFTQSTALGMLPSFLARIGAREIVLDEALKGSKDHEIFTVIGEDHTLITYTDVTSIKSISEWGPVLESPVPAPLAAEFTAQEIAAGSTLLQYVETRLLGGKIKLQPPSRQRNVMGIDKNTMRALEVKRTMRDGLSKGSLLHTVRRTVTKSGARLLEHWLSSPSTSVEVINARLDLVSHMLTDATLRERLVILLRRSHDSHRLLQKFAFGRGDADDLLALAGTVFATRDLVSTLKKDDAGENCIRSLISRINLEGPIDLANSIKAAIDEEGLVQQHRIEDGQAGEMQALTQEIITSEGSSEDMNVLPKSRKKKPNSVKEYYSNDNGVWIMKPSASPLLKRLHKALVSLGADKETLEETLQERFSAPSLTLKFTPGLGYICHTKGKDIKLDLSTLRNVSSSKSTKSFHHPEWTHLGERIDQCKIHIRSEEQRVFNNLREQVILNIIKLRRNASVLDELDISCSFATLASERHWTRPILNQTQSHKIVGGRHPTVEGGLEEEGRTFVANDCFVGDAQQTWFITGPNMAGKSTFLRQNALITILAQIGSYVPAEYAELGIVDQIFSRVGSADNLYKDQSTFMVEMLETAIILKQATSRSFVIMDEIGRGTTPVDGTAVAFACLHHLNKVNGCRTLFATHFHELADVLKQEGIGKVGFYCTDVVEDEEGEGFRYVHKLKEGINRQSHALKVARLAGLPEEAIMAARRALEKSGSEV</sequence>
<keyword evidence="3" id="KW-0227">DNA damage</keyword>
<dbReference type="Pfam" id="PF05188">
    <property type="entry name" value="MutS_II"/>
    <property type="match status" value="1"/>
</dbReference>
<feature type="compositionally biased region" description="Polar residues" evidence="7">
    <location>
        <begin position="50"/>
        <end position="67"/>
    </location>
</feature>
<dbReference type="GO" id="GO:0005739">
    <property type="term" value="C:mitochondrion"/>
    <property type="evidence" value="ECO:0007669"/>
    <property type="project" value="TreeGrafter"/>
</dbReference>
<dbReference type="Gene3D" id="3.40.1170.10">
    <property type="entry name" value="DNA repair protein MutS, domain I"/>
    <property type="match status" value="1"/>
</dbReference>
<dbReference type="FunFam" id="1.10.1420.10:FF:000042">
    <property type="entry name" value="DNA mismatch repair protein Msh1"/>
    <property type="match status" value="1"/>
</dbReference>
<dbReference type="FunFam" id="1.10.1420.10:FF:000036">
    <property type="entry name" value="DNA mismatch repair protein Msh1"/>
    <property type="match status" value="1"/>
</dbReference>
<feature type="region of interest" description="Disordered" evidence="7">
    <location>
        <begin position="34"/>
        <end position="107"/>
    </location>
</feature>
<dbReference type="Proteomes" id="UP000184330">
    <property type="component" value="Unassembled WGS sequence"/>
</dbReference>
<dbReference type="InterPro" id="IPR007695">
    <property type="entry name" value="DNA_mismatch_repair_MutS-lik_N"/>
</dbReference>
<dbReference type="Gene3D" id="3.40.50.300">
    <property type="entry name" value="P-loop containing nucleotide triphosphate hydrolases"/>
    <property type="match status" value="1"/>
</dbReference>
<dbReference type="InterPro" id="IPR036678">
    <property type="entry name" value="MutS_con_dom_sf"/>
</dbReference>
<evidence type="ECO:0000256" key="7">
    <source>
        <dbReference type="SAM" id="MobiDB-lite"/>
    </source>
</evidence>
<evidence type="ECO:0000256" key="1">
    <source>
        <dbReference type="ARBA" id="ARBA00006271"/>
    </source>
</evidence>
<dbReference type="InterPro" id="IPR007860">
    <property type="entry name" value="DNA_mmatch_repair_MutS_con_dom"/>
</dbReference>
<comment type="similarity">
    <text evidence="1">Belongs to the DNA mismatch repair MutS family.</text>
</comment>
<dbReference type="InterPro" id="IPR017261">
    <property type="entry name" value="DNA_mismatch_repair_MutS/MSH"/>
</dbReference>
<evidence type="ECO:0000313" key="9">
    <source>
        <dbReference type="EMBL" id="CZR50586.1"/>
    </source>
</evidence>
<gene>
    <name evidence="9" type="ORF">PAC_00460</name>
</gene>
<dbReference type="Pfam" id="PF01624">
    <property type="entry name" value="MutS_I"/>
    <property type="match status" value="1"/>
</dbReference>
<dbReference type="InterPro" id="IPR036187">
    <property type="entry name" value="DNA_mismatch_repair_MutS_sf"/>
</dbReference>
<evidence type="ECO:0000256" key="2">
    <source>
        <dbReference type="ARBA" id="ARBA00022741"/>
    </source>
</evidence>
<protein>
    <submittedName>
        <fullName evidence="9">Related to MutS2 protein</fullName>
    </submittedName>
</protein>
<dbReference type="Pfam" id="PF00488">
    <property type="entry name" value="MutS_V"/>
    <property type="match status" value="1"/>
</dbReference>
<keyword evidence="6" id="KW-0234">DNA repair</keyword>